<name>A0A5C3KSQ4_COPMA</name>
<evidence type="ECO:0000313" key="2">
    <source>
        <dbReference type="EMBL" id="TFK23610.1"/>
    </source>
</evidence>
<dbReference type="OrthoDB" id="2942207at2759"/>
<organism evidence="2 3">
    <name type="scientific">Coprinopsis marcescibilis</name>
    <name type="common">Agaric fungus</name>
    <name type="synonym">Psathyrella marcescibilis</name>
    <dbReference type="NCBI Taxonomy" id="230819"/>
    <lineage>
        <taxon>Eukaryota</taxon>
        <taxon>Fungi</taxon>
        <taxon>Dikarya</taxon>
        <taxon>Basidiomycota</taxon>
        <taxon>Agaricomycotina</taxon>
        <taxon>Agaricomycetes</taxon>
        <taxon>Agaricomycetidae</taxon>
        <taxon>Agaricales</taxon>
        <taxon>Agaricineae</taxon>
        <taxon>Psathyrellaceae</taxon>
        <taxon>Coprinopsis</taxon>
    </lineage>
</organism>
<accession>A0A5C3KSQ4</accession>
<gene>
    <name evidence="2" type="ORF">FA15DRAFT_656565</name>
</gene>
<feature type="region of interest" description="Disordered" evidence="1">
    <location>
        <begin position="244"/>
        <end position="315"/>
    </location>
</feature>
<proteinExistence type="predicted"/>
<dbReference type="EMBL" id="ML210215">
    <property type="protein sequence ID" value="TFK23610.1"/>
    <property type="molecule type" value="Genomic_DNA"/>
</dbReference>
<dbReference type="AlphaFoldDB" id="A0A5C3KSQ4"/>
<feature type="compositionally biased region" description="Basic and acidic residues" evidence="1">
    <location>
        <begin position="276"/>
        <end position="292"/>
    </location>
</feature>
<protein>
    <submittedName>
        <fullName evidence="2">Uncharacterized protein</fullName>
    </submittedName>
</protein>
<keyword evidence="3" id="KW-1185">Reference proteome</keyword>
<dbReference type="STRING" id="230819.A0A5C3KSQ4"/>
<evidence type="ECO:0000313" key="3">
    <source>
        <dbReference type="Proteomes" id="UP000307440"/>
    </source>
</evidence>
<feature type="compositionally biased region" description="Basic residues" evidence="1">
    <location>
        <begin position="294"/>
        <end position="305"/>
    </location>
</feature>
<dbReference type="Proteomes" id="UP000307440">
    <property type="component" value="Unassembled WGS sequence"/>
</dbReference>
<sequence length="397" mass="44563">MAETLHAPPPIAGSISRGSFRDTRVADNFSPFSSVMEYNAMSRQMAAPGAPFLHGVRPGSLYTNATPAAKPRKIENLSRRDSMESFYVEQTHVGRAHPVCSVQDHLGIADWLFFSTQMKCSQTMAATCKRQAPDTPMLPLIILLVHHPTFRLTYLRAHHLMYPHTFHHLVLRQICLLIFPLMFFPNFPMPPHTQGPSLLRHPANSRFLCNLPRTPLLNFDKCQVPVVGQCRWWVALSDKMNIHHATPPRSRAGSDPDSPRRTSFYGSPNDLPPRTPSKDGHHDRHRPSEASKGRSVKRSGTIRRKPPPDSFGPSSIGTPYMPHIFLLLSVAFEESFSKRTAGPGNQLYTLEVDYQWAKMVHGTAKFHGGGFGGRGRLIVEWEIAFHLEKHTDGSDSD</sequence>
<evidence type="ECO:0000256" key="1">
    <source>
        <dbReference type="SAM" id="MobiDB-lite"/>
    </source>
</evidence>
<reference evidence="2 3" key="1">
    <citation type="journal article" date="2019" name="Nat. Ecol. Evol.">
        <title>Megaphylogeny resolves global patterns of mushroom evolution.</title>
        <authorList>
            <person name="Varga T."/>
            <person name="Krizsan K."/>
            <person name="Foldi C."/>
            <person name="Dima B."/>
            <person name="Sanchez-Garcia M."/>
            <person name="Sanchez-Ramirez S."/>
            <person name="Szollosi G.J."/>
            <person name="Szarkandi J.G."/>
            <person name="Papp V."/>
            <person name="Albert L."/>
            <person name="Andreopoulos W."/>
            <person name="Angelini C."/>
            <person name="Antonin V."/>
            <person name="Barry K.W."/>
            <person name="Bougher N.L."/>
            <person name="Buchanan P."/>
            <person name="Buyck B."/>
            <person name="Bense V."/>
            <person name="Catcheside P."/>
            <person name="Chovatia M."/>
            <person name="Cooper J."/>
            <person name="Damon W."/>
            <person name="Desjardin D."/>
            <person name="Finy P."/>
            <person name="Geml J."/>
            <person name="Haridas S."/>
            <person name="Hughes K."/>
            <person name="Justo A."/>
            <person name="Karasinski D."/>
            <person name="Kautmanova I."/>
            <person name="Kiss B."/>
            <person name="Kocsube S."/>
            <person name="Kotiranta H."/>
            <person name="LaButti K.M."/>
            <person name="Lechner B.E."/>
            <person name="Liimatainen K."/>
            <person name="Lipzen A."/>
            <person name="Lukacs Z."/>
            <person name="Mihaltcheva S."/>
            <person name="Morgado L.N."/>
            <person name="Niskanen T."/>
            <person name="Noordeloos M.E."/>
            <person name="Ohm R.A."/>
            <person name="Ortiz-Santana B."/>
            <person name="Ovrebo C."/>
            <person name="Racz N."/>
            <person name="Riley R."/>
            <person name="Savchenko A."/>
            <person name="Shiryaev A."/>
            <person name="Soop K."/>
            <person name="Spirin V."/>
            <person name="Szebenyi C."/>
            <person name="Tomsovsky M."/>
            <person name="Tulloss R.E."/>
            <person name="Uehling J."/>
            <person name="Grigoriev I.V."/>
            <person name="Vagvolgyi C."/>
            <person name="Papp T."/>
            <person name="Martin F.M."/>
            <person name="Miettinen O."/>
            <person name="Hibbett D.S."/>
            <person name="Nagy L.G."/>
        </authorList>
    </citation>
    <scope>NUCLEOTIDE SEQUENCE [LARGE SCALE GENOMIC DNA]</scope>
    <source>
        <strain evidence="2 3">CBS 121175</strain>
    </source>
</reference>